<evidence type="ECO:0000259" key="20">
    <source>
        <dbReference type="Pfam" id="PF22461"/>
    </source>
</evidence>
<dbReference type="OrthoDB" id="9808948at2"/>
<dbReference type="GO" id="GO:0015159">
    <property type="term" value="F:polysaccharide transmembrane transporter activity"/>
    <property type="evidence" value="ECO:0007669"/>
    <property type="project" value="InterPro"/>
</dbReference>
<protein>
    <submittedName>
        <fullName evidence="21">Protein involved in polysaccharide export, contains SLBB domain of the beta-grasp fold</fullName>
    </submittedName>
</protein>
<dbReference type="Pfam" id="PF10531">
    <property type="entry name" value="SLBB"/>
    <property type="match status" value="4"/>
</dbReference>
<evidence type="ECO:0000256" key="1">
    <source>
        <dbReference type="ARBA" id="ARBA00004571"/>
    </source>
</evidence>
<keyword evidence="11 16" id="KW-0472">Membrane</keyword>
<keyword evidence="6 16" id="KW-0812">Transmembrane</keyword>
<keyword evidence="5" id="KW-0762">Sugar transport</keyword>
<organism evidence="21 22">
    <name type="scientific">Pedobacter westerhofensis</name>
    <dbReference type="NCBI Taxonomy" id="425512"/>
    <lineage>
        <taxon>Bacteria</taxon>
        <taxon>Pseudomonadati</taxon>
        <taxon>Bacteroidota</taxon>
        <taxon>Sphingobacteriia</taxon>
        <taxon>Sphingobacteriales</taxon>
        <taxon>Sphingobacteriaceae</taxon>
        <taxon>Pedobacter</taxon>
    </lineage>
</organism>
<evidence type="ECO:0000313" key="22">
    <source>
        <dbReference type="Proteomes" id="UP000320300"/>
    </source>
</evidence>
<feature type="domain" description="Soluble ligand binding" evidence="19">
    <location>
        <begin position="600"/>
        <end position="645"/>
    </location>
</feature>
<sequence length="834" mass="91536">MIFKNLLTVFALFSFLCFAQTRAIAQTTDYSNVKADDLTDAQIKTLIQRADALGYTDDQLIQMAQAQGMKASEIEKLRTRVEAIRSQSSTSSGVTGGKAVTTQNGRTYSGDSLKNSASTSKAAVASPVQNAATTINSKIFGAELFANGDLKFEPNMRMATPRGYIIGPDDEVLIDLTGNNEANYRLKVSPDGNISVQYAGLIAVGGLSIEQATSKIRTVLSKTYPALRTGGSQVAVNLGNIRSIKVTIVGNVVKPGSYTMASLATAFNALYACGGPSENGSFRNIQIIRNNKVVSTIDVYDFLLKGVQSKNIRLQDQDVINVPVYQTRVEMTGEVKRPKIFEVLNTESLEDVIYFAGGFSNEAYTARIKVLQKTNRERKISDISADNFKTYSPLNGDTYVVEKILERFANRVEISGAVFRPGQYELEKGLTLKGLISKADGLKEDAFLNRGYISRLNADNTQSLLSFDVQKVISGTETDIPLLREDKVTISSIFDLRDEYKVTIQGAVRAPGTFEFAENMNLESLIQQAGGFKEGATPERIEISRRVKNSDVMSLSAVTAEVFTVNVDPKLQLLGEPFILQPYDIVSVRNSEGFQTQKQVRIEGEVQHPGIYTLSRKDERISDVMKRVGGLTPSAYADGASLKRPGQNYLSEADREDRSKDDKVNLRNLNRLKEQGAKDTTSIDKEIDVLSSDLVGINLKKALEQPMSRNDLILEDGDVIRVPRQLQTVKVIGEVLKPNSMIFVPGRTLKYYISGSGGFSYNAYKKATYVVYPNGSVAANRKFLFFNNFPKVTPGSEIFVPKRAEREKLSLGSLVGLSTALASIAAIIVTLLKN</sequence>
<dbReference type="GO" id="GO:0015288">
    <property type="term" value="F:porin activity"/>
    <property type="evidence" value="ECO:0007669"/>
    <property type="project" value="UniProtKB-KW"/>
</dbReference>
<evidence type="ECO:0000256" key="5">
    <source>
        <dbReference type="ARBA" id="ARBA00022597"/>
    </source>
</evidence>
<keyword evidence="10" id="KW-0626">Porin</keyword>
<feature type="region of interest" description="Disordered" evidence="15">
    <location>
        <begin position="636"/>
        <end position="661"/>
    </location>
</feature>
<dbReference type="InterPro" id="IPR049712">
    <property type="entry name" value="Poly_export"/>
</dbReference>
<evidence type="ECO:0000256" key="8">
    <source>
        <dbReference type="ARBA" id="ARBA00023047"/>
    </source>
</evidence>
<dbReference type="Pfam" id="PF22461">
    <property type="entry name" value="SLBB_2"/>
    <property type="match status" value="1"/>
</dbReference>
<evidence type="ECO:0000256" key="14">
    <source>
        <dbReference type="ARBA" id="ARBA00023288"/>
    </source>
</evidence>
<dbReference type="PANTHER" id="PTHR33619">
    <property type="entry name" value="POLYSACCHARIDE EXPORT PROTEIN GFCE-RELATED"/>
    <property type="match status" value="1"/>
</dbReference>
<keyword evidence="4" id="KW-1134">Transmembrane beta strand</keyword>
<dbReference type="GO" id="GO:0046930">
    <property type="term" value="C:pore complex"/>
    <property type="evidence" value="ECO:0007669"/>
    <property type="project" value="UniProtKB-KW"/>
</dbReference>
<feature type="domain" description="Soluble ligand binding" evidence="19">
    <location>
        <begin position="412"/>
        <end position="458"/>
    </location>
</feature>
<dbReference type="EMBL" id="FXTN01000003">
    <property type="protein sequence ID" value="SMO56092.1"/>
    <property type="molecule type" value="Genomic_DNA"/>
</dbReference>
<name>A0A521C9C8_9SPHI</name>
<dbReference type="GO" id="GO:0006811">
    <property type="term" value="P:monoatomic ion transport"/>
    <property type="evidence" value="ECO:0007669"/>
    <property type="project" value="UniProtKB-KW"/>
</dbReference>
<dbReference type="InterPro" id="IPR019554">
    <property type="entry name" value="Soluble_ligand-bd"/>
</dbReference>
<evidence type="ECO:0000256" key="9">
    <source>
        <dbReference type="ARBA" id="ARBA00023065"/>
    </source>
</evidence>
<keyword evidence="8" id="KW-0625">Polysaccharide transport</keyword>
<dbReference type="InterPro" id="IPR003715">
    <property type="entry name" value="Poly_export_N"/>
</dbReference>
<evidence type="ECO:0000256" key="11">
    <source>
        <dbReference type="ARBA" id="ARBA00023136"/>
    </source>
</evidence>
<evidence type="ECO:0000256" key="4">
    <source>
        <dbReference type="ARBA" id="ARBA00022452"/>
    </source>
</evidence>
<dbReference type="Gene3D" id="3.30.1950.10">
    <property type="entry name" value="wza like domain"/>
    <property type="match status" value="1"/>
</dbReference>
<gene>
    <name evidence="21" type="ORF">SAMN06265348_103349</name>
</gene>
<feature type="domain" description="SLBB" evidence="20">
    <location>
        <begin position="245"/>
        <end position="322"/>
    </location>
</feature>
<keyword evidence="3" id="KW-0813">Transport</keyword>
<reference evidence="21 22" key="1">
    <citation type="submission" date="2017-05" db="EMBL/GenBank/DDBJ databases">
        <authorList>
            <person name="Varghese N."/>
            <person name="Submissions S."/>
        </authorList>
    </citation>
    <scope>NUCLEOTIDE SEQUENCE [LARGE SCALE GENOMIC DNA]</scope>
    <source>
        <strain evidence="21 22">DSM 19036</strain>
    </source>
</reference>
<evidence type="ECO:0000256" key="10">
    <source>
        <dbReference type="ARBA" id="ARBA00023114"/>
    </source>
</evidence>
<dbReference type="InterPro" id="IPR054765">
    <property type="entry name" value="SLBB_dom"/>
</dbReference>
<keyword evidence="9" id="KW-0406">Ion transport</keyword>
<dbReference type="PANTHER" id="PTHR33619:SF3">
    <property type="entry name" value="POLYSACCHARIDE EXPORT PROTEIN GFCE-RELATED"/>
    <property type="match status" value="1"/>
</dbReference>
<keyword evidence="16" id="KW-1133">Transmembrane helix</keyword>
<evidence type="ECO:0000256" key="12">
    <source>
        <dbReference type="ARBA" id="ARBA00023139"/>
    </source>
</evidence>
<feature type="transmembrane region" description="Helical" evidence="16">
    <location>
        <begin position="811"/>
        <end position="832"/>
    </location>
</feature>
<feature type="chain" id="PRO_5021989021" evidence="17">
    <location>
        <begin position="20"/>
        <end position="834"/>
    </location>
</feature>
<dbReference type="GO" id="GO:0009279">
    <property type="term" value="C:cell outer membrane"/>
    <property type="evidence" value="ECO:0007669"/>
    <property type="project" value="UniProtKB-SubCell"/>
</dbReference>
<feature type="compositionally biased region" description="Polar residues" evidence="15">
    <location>
        <begin position="103"/>
        <end position="113"/>
    </location>
</feature>
<evidence type="ECO:0000313" key="21">
    <source>
        <dbReference type="EMBL" id="SMO56092.1"/>
    </source>
</evidence>
<keyword evidence="14" id="KW-0449">Lipoprotein</keyword>
<feature type="region of interest" description="Disordered" evidence="15">
    <location>
        <begin position="85"/>
        <end position="113"/>
    </location>
</feature>
<evidence type="ECO:0000256" key="17">
    <source>
        <dbReference type="SAM" id="SignalP"/>
    </source>
</evidence>
<keyword evidence="12" id="KW-0564">Palmitate</keyword>
<evidence type="ECO:0000259" key="19">
    <source>
        <dbReference type="Pfam" id="PF10531"/>
    </source>
</evidence>
<evidence type="ECO:0000256" key="16">
    <source>
        <dbReference type="SAM" id="Phobius"/>
    </source>
</evidence>
<evidence type="ECO:0000256" key="13">
    <source>
        <dbReference type="ARBA" id="ARBA00023237"/>
    </source>
</evidence>
<feature type="signal peptide" evidence="17">
    <location>
        <begin position="1"/>
        <end position="19"/>
    </location>
</feature>
<dbReference type="RefSeq" id="WP_142527527.1">
    <property type="nucleotide sequence ID" value="NZ_CBCSJO010000004.1"/>
</dbReference>
<evidence type="ECO:0000256" key="2">
    <source>
        <dbReference type="ARBA" id="ARBA00009450"/>
    </source>
</evidence>
<evidence type="ECO:0000256" key="3">
    <source>
        <dbReference type="ARBA" id="ARBA00022448"/>
    </source>
</evidence>
<evidence type="ECO:0000256" key="15">
    <source>
        <dbReference type="SAM" id="MobiDB-lite"/>
    </source>
</evidence>
<evidence type="ECO:0000259" key="18">
    <source>
        <dbReference type="Pfam" id="PF02563"/>
    </source>
</evidence>
<proteinExistence type="inferred from homology"/>
<feature type="domain" description="Soluble ligand binding" evidence="19">
    <location>
        <begin position="329"/>
        <end position="373"/>
    </location>
</feature>
<dbReference type="Pfam" id="PF02563">
    <property type="entry name" value="Poly_export"/>
    <property type="match status" value="1"/>
</dbReference>
<keyword evidence="13" id="KW-0998">Cell outer membrane</keyword>
<feature type="domain" description="Soluble ligand binding" evidence="19">
    <location>
        <begin position="501"/>
        <end position="554"/>
    </location>
</feature>
<dbReference type="Proteomes" id="UP000320300">
    <property type="component" value="Unassembled WGS sequence"/>
</dbReference>
<keyword evidence="7 17" id="KW-0732">Signal</keyword>
<comment type="subcellular location">
    <subcellularLocation>
        <location evidence="1">Cell outer membrane</location>
        <topology evidence="1">Multi-pass membrane protein</topology>
    </subcellularLocation>
</comment>
<dbReference type="AlphaFoldDB" id="A0A521C9C8"/>
<feature type="compositionally biased region" description="Basic and acidic residues" evidence="15">
    <location>
        <begin position="652"/>
        <end position="661"/>
    </location>
</feature>
<dbReference type="Gene3D" id="3.10.560.10">
    <property type="entry name" value="Outer membrane lipoprotein wza domain like"/>
    <property type="match status" value="6"/>
</dbReference>
<keyword evidence="22" id="KW-1185">Reference proteome</keyword>
<evidence type="ECO:0000256" key="7">
    <source>
        <dbReference type="ARBA" id="ARBA00022729"/>
    </source>
</evidence>
<evidence type="ECO:0000256" key="6">
    <source>
        <dbReference type="ARBA" id="ARBA00022692"/>
    </source>
</evidence>
<accession>A0A521C9C8</accession>
<feature type="compositionally biased region" description="Low complexity" evidence="15">
    <location>
        <begin position="88"/>
        <end position="102"/>
    </location>
</feature>
<feature type="domain" description="Polysaccharide export protein N-terminal" evidence="18">
    <location>
        <begin position="160"/>
        <end position="224"/>
    </location>
</feature>
<comment type="similarity">
    <text evidence="2">Belongs to the BexD/CtrA/VexA family.</text>
</comment>